<evidence type="ECO:0000313" key="2">
    <source>
        <dbReference type="Proteomes" id="UP001497535"/>
    </source>
</evidence>
<dbReference type="Proteomes" id="UP001497535">
    <property type="component" value="Unassembled WGS sequence"/>
</dbReference>
<name>A0ACB0YQ22_MELEN</name>
<evidence type="ECO:0000313" key="1">
    <source>
        <dbReference type="EMBL" id="CAK5056689.1"/>
    </source>
</evidence>
<proteinExistence type="predicted"/>
<keyword evidence="2" id="KW-1185">Reference proteome</keyword>
<comment type="caution">
    <text evidence="1">The sequence shown here is derived from an EMBL/GenBank/DDBJ whole genome shotgun (WGS) entry which is preliminary data.</text>
</comment>
<gene>
    <name evidence="1" type="ORF">MENTE1834_LOCUS14979</name>
</gene>
<protein>
    <submittedName>
        <fullName evidence="1">Uncharacterized protein</fullName>
    </submittedName>
</protein>
<reference evidence="1" key="1">
    <citation type="submission" date="2023-11" db="EMBL/GenBank/DDBJ databases">
        <authorList>
            <person name="Poullet M."/>
        </authorList>
    </citation>
    <scope>NUCLEOTIDE SEQUENCE</scope>
    <source>
        <strain evidence="1">E1834</strain>
    </source>
</reference>
<sequence length="74" mass="8740">MINKLGYTYLFDWQQKMIKINENNNWNNLENAENALEEKIEAIANLGESEAWKTLNCEKTCFELLKKLENKTIT</sequence>
<accession>A0ACB0YQ22</accession>
<organism evidence="1 2">
    <name type="scientific">Meloidogyne enterolobii</name>
    <name type="common">Root-knot nematode worm</name>
    <name type="synonym">Meloidogyne mayaguensis</name>
    <dbReference type="NCBI Taxonomy" id="390850"/>
    <lineage>
        <taxon>Eukaryota</taxon>
        <taxon>Metazoa</taxon>
        <taxon>Ecdysozoa</taxon>
        <taxon>Nematoda</taxon>
        <taxon>Chromadorea</taxon>
        <taxon>Rhabditida</taxon>
        <taxon>Tylenchina</taxon>
        <taxon>Tylenchomorpha</taxon>
        <taxon>Tylenchoidea</taxon>
        <taxon>Meloidogynidae</taxon>
        <taxon>Meloidogyninae</taxon>
        <taxon>Meloidogyne</taxon>
    </lineage>
</organism>
<dbReference type="EMBL" id="CAVMJV010000016">
    <property type="protein sequence ID" value="CAK5056689.1"/>
    <property type="molecule type" value="Genomic_DNA"/>
</dbReference>